<feature type="transmembrane region" description="Helical" evidence="1">
    <location>
        <begin position="223"/>
        <end position="242"/>
    </location>
</feature>
<feature type="transmembrane region" description="Helical" evidence="1">
    <location>
        <begin position="421"/>
        <end position="441"/>
    </location>
</feature>
<reference evidence="2 3" key="1">
    <citation type="submission" date="2018-03" db="EMBL/GenBank/DDBJ databases">
        <title>The ancient ancestry and fast evolution of plastids.</title>
        <authorList>
            <person name="Moore K.R."/>
            <person name="Magnabosco C."/>
            <person name="Momper L."/>
            <person name="Gold D.A."/>
            <person name="Bosak T."/>
            <person name="Fournier G.P."/>
        </authorList>
    </citation>
    <scope>NUCLEOTIDE SEQUENCE [LARGE SCALE GENOMIC DNA]</scope>
    <source>
        <strain evidence="2 3">CCALA 037</strain>
    </source>
</reference>
<gene>
    <name evidence="2" type="ORF">C7B77_11990</name>
</gene>
<feature type="transmembrane region" description="Helical" evidence="1">
    <location>
        <begin position="342"/>
        <end position="366"/>
    </location>
</feature>
<keyword evidence="1" id="KW-0812">Transmembrane</keyword>
<feature type="transmembrane region" description="Helical" evidence="1">
    <location>
        <begin position="387"/>
        <end position="409"/>
    </location>
</feature>
<sequence>MTSHRLQNLINSIYTNYPNVCDPWEIVAIVEALGYTDKTIESDFGCPNALVLGQFIYAQRDQFPFVEIATQTEKIQPTLKDELNIFFTQFFHSFIYTVPFVILLILNYLPVDKQSDFLPPELNSLFGFVTMASLITSGGFVQMISRRGLFYIGLKARVQANRICTSILSMGIFTTILLGSFGVLFSFYQGIAADRYTIVAGIYYLILSTIWMLFAIIGLQNRFAAPIILIGVTCCFFVFRFFFKLSALESQIAMISIAFVSLTVLFVYNQIEYRSMKPKFGQTVQLPRLSVLIYLLIPYFFYGIVYFGFIFADRLVANIAVAGHFRSIAGNNLEYQNSMDLALLNLLLIVPFVEYCSYKMVVFWYDRAKNMTLIQVDSLSWQLQKKYWSLLSHVLLYFGLLMSIVIILLSILQRSQIDNALTIFACLGYLLFAIGLFNTVILLSLDRLYDILGILATATVIDFIIGYLLSSLFGVYLAAIGLVIGAIFFAITSSKKILNAIERPEYCYFYSGY</sequence>
<feature type="transmembrane region" description="Helical" evidence="1">
    <location>
        <begin position="289"/>
        <end position="312"/>
    </location>
</feature>
<evidence type="ECO:0000313" key="2">
    <source>
        <dbReference type="EMBL" id="PSB56397.1"/>
    </source>
</evidence>
<dbReference type="RefSeq" id="WP_106304638.1">
    <property type="nucleotide sequence ID" value="NZ_PVWO01000128.1"/>
</dbReference>
<feature type="transmembrane region" description="Helical" evidence="1">
    <location>
        <begin position="125"/>
        <end position="145"/>
    </location>
</feature>
<organism evidence="2 3">
    <name type="scientific">Chamaesiphon polymorphus CCALA 037</name>
    <dbReference type="NCBI Taxonomy" id="2107692"/>
    <lineage>
        <taxon>Bacteria</taxon>
        <taxon>Bacillati</taxon>
        <taxon>Cyanobacteriota</taxon>
        <taxon>Cyanophyceae</taxon>
        <taxon>Gomontiellales</taxon>
        <taxon>Chamaesiphonaceae</taxon>
        <taxon>Chamaesiphon</taxon>
    </lineage>
</organism>
<name>A0A2T1GFM4_9CYAN</name>
<feature type="transmembrane region" description="Helical" evidence="1">
    <location>
        <begin position="475"/>
        <end position="493"/>
    </location>
</feature>
<evidence type="ECO:0000256" key="1">
    <source>
        <dbReference type="SAM" id="Phobius"/>
    </source>
</evidence>
<feature type="transmembrane region" description="Helical" evidence="1">
    <location>
        <begin position="196"/>
        <end position="216"/>
    </location>
</feature>
<feature type="transmembrane region" description="Helical" evidence="1">
    <location>
        <begin position="448"/>
        <end position="469"/>
    </location>
</feature>
<feature type="transmembrane region" description="Helical" evidence="1">
    <location>
        <begin position="83"/>
        <end position="105"/>
    </location>
</feature>
<comment type="caution">
    <text evidence="2">The sequence shown here is derived from an EMBL/GenBank/DDBJ whole genome shotgun (WGS) entry which is preliminary data.</text>
</comment>
<proteinExistence type="predicted"/>
<dbReference type="OrthoDB" id="442385at2"/>
<feature type="transmembrane region" description="Helical" evidence="1">
    <location>
        <begin position="166"/>
        <end position="190"/>
    </location>
</feature>
<keyword evidence="1" id="KW-1133">Transmembrane helix</keyword>
<dbReference type="Proteomes" id="UP000238937">
    <property type="component" value="Unassembled WGS sequence"/>
</dbReference>
<dbReference type="EMBL" id="PVWO01000128">
    <property type="protein sequence ID" value="PSB56397.1"/>
    <property type="molecule type" value="Genomic_DNA"/>
</dbReference>
<keyword evidence="1" id="KW-0472">Membrane</keyword>
<evidence type="ECO:0000313" key="3">
    <source>
        <dbReference type="Proteomes" id="UP000238937"/>
    </source>
</evidence>
<dbReference type="AlphaFoldDB" id="A0A2T1GFM4"/>
<accession>A0A2T1GFM4</accession>
<keyword evidence="3" id="KW-1185">Reference proteome</keyword>
<protein>
    <submittedName>
        <fullName evidence="2">Uncharacterized protein</fullName>
    </submittedName>
</protein>
<feature type="transmembrane region" description="Helical" evidence="1">
    <location>
        <begin position="248"/>
        <end position="268"/>
    </location>
</feature>